<comment type="function">
    <text evidence="11">Component of an histone acetyltransferase complex.</text>
</comment>
<dbReference type="PANTHER" id="PTHR10333">
    <property type="entry name" value="INHIBITOR OF GROWTH PROTEIN"/>
    <property type="match status" value="1"/>
</dbReference>
<feature type="binding site" evidence="9">
    <location>
        <position position="212"/>
    </location>
    <ligand>
        <name>Zn(2+)</name>
        <dbReference type="ChEBI" id="CHEBI:29105"/>
        <label>1</label>
    </ligand>
</feature>
<keyword evidence="4 10" id="KW-0863">Zinc-finger</keyword>
<keyword evidence="6 11" id="KW-0156">Chromatin regulator</keyword>
<dbReference type="InterPro" id="IPR028651">
    <property type="entry name" value="ING_fam"/>
</dbReference>
<dbReference type="GO" id="GO:0006325">
    <property type="term" value="P:chromatin organization"/>
    <property type="evidence" value="ECO:0007669"/>
    <property type="project" value="UniProtKB-KW"/>
</dbReference>
<dbReference type="EMBL" id="VIIS01000547">
    <property type="protein sequence ID" value="KAF0307714.1"/>
    <property type="molecule type" value="Genomic_DNA"/>
</dbReference>
<feature type="site" description="Histone H3K4me3 binding" evidence="8">
    <location>
        <position position="184"/>
    </location>
</feature>
<evidence type="ECO:0000256" key="4">
    <source>
        <dbReference type="ARBA" id="ARBA00022771"/>
    </source>
</evidence>
<dbReference type="Gene3D" id="3.30.40.10">
    <property type="entry name" value="Zinc/RING finger domain, C3HC4 (zinc finger)"/>
    <property type="match status" value="1"/>
</dbReference>
<feature type="region of interest" description="Disordered" evidence="12">
    <location>
        <begin position="110"/>
        <end position="142"/>
    </location>
</feature>
<protein>
    <recommendedName>
        <fullName evidence="11">Inhibitor of growth protein</fullName>
    </recommendedName>
</protein>
<dbReference type="InterPro" id="IPR011011">
    <property type="entry name" value="Znf_FYVE_PHD"/>
</dbReference>
<dbReference type="PANTHER" id="PTHR10333:SF42">
    <property type="entry name" value="INHIBITOR OF GROWTH PROTEIN 5"/>
    <property type="match status" value="1"/>
</dbReference>
<evidence type="ECO:0000256" key="5">
    <source>
        <dbReference type="ARBA" id="ARBA00022833"/>
    </source>
</evidence>
<dbReference type="CDD" id="cd16859">
    <property type="entry name" value="ING_ING4_5"/>
    <property type="match status" value="1"/>
</dbReference>
<dbReference type="GO" id="GO:0008270">
    <property type="term" value="F:zinc ion binding"/>
    <property type="evidence" value="ECO:0007669"/>
    <property type="project" value="UniProtKB-KW"/>
</dbReference>
<feature type="site" description="Histone H3K4me3 binding" evidence="8">
    <location>
        <position position="207"/>
    </location>
</feature>
<dbReference type="FunFam" id="3.30.40.10:FF:000016">
    <property type="entry name" value="Inhibitor of growth protein"/>
    <property type="match status" value="1"/>
</dbReference>
<dbReference type="Pfam" id="PF12998">
    <property type="entry name" value="ING"/>
    <property type="match status" value="1"/>
</dbReference>
<dbReference type="PROSITE" id="PS01359">
    <property type="entry name" value="ZF_PHD_1"/>
    <property type="match status" value="1"/>
</dbReference>
<evidence type="ECO:0000256" key="12">
    <source>
        <dbReference type="SAM" id="MobiDB-lite"/>
    </source>
</evidence>
<evidence type="ECO:0000256" key="2">
    <source>
        <dbReference type="ARBA" id="ARBA00010210"/>
    </source>
</evidence>
<feature type="compositionally biased region" description="Basic residues" evidence="12">
    <location>
        <begin position="123"/>
        <end position="135"/>
    </location>
</feature>
<evidence type="ECO:0000256" key="10">
    <source>
        <dbReference type="PROSITE-ProRule" id="PRU00146"/>
    </source>
</evidence>
<evidence type="ECO:0000259" key="13">
    <source>
        <dbReference type="PROSITE" id="PS50016"/>
    </source>
</evidence>
<accession>A0A6A4WV73</accession>
<dbReference type="InterPro" id="IPR019787">
    <property type="entry name" value="Znf_PHD-finger"/>
</dbReference>
<evidence type="ECO:0000256" key="9">
    <source>
        <dbReference type="PIRSR" id="PIRSR628651-51"/>
    </source>
</evidence>
<dbReference type="Proteomes" id="UP000440578">
    <property type="component" value="Unassembled WGS sequence"/>
</dbReference>
<feature type="binding site" evidence="9">
    <location>
        <position position="209"/>
    </location>
    <ligand>
        <name>Zn(2+)</name>
        <dbReference type="ChEBI" id="CHEBI:29105"/>
        <label>1</label>
    </ligand>
</feature>
<keyword evidence="3 9" id="KW-0479">Metal-binding</keyword>
<dbReference type="GO" id="GO:0005634">
    <property type="term" value="C:nucleus"/>
    <property type="evidence" value="ECO:0007669"/>
    <property type="project" value="UniProtKB-SubCell"/>
</dbReference>
<feature type="site" description="Histone H3K4me3 binding" evidence="8">
    <location>
        <position position="195"/>
    </location>
</feature>
<dbReference type="CDD" id="cd15505">
    <property type="entry name" value="PHD_ING"/>
    <property type="match status" value="1"/>
</dbReference>
<dbReference type="InterPro" id="IPR024610">
    <property type="entry name" value="ING_N_histone-binding"/>
</dbReference>
<dbReference type="SMART" id="SM00249">
    <property type="entry name" value="PHD"/>
    <property type="match status" value="1"/>
</dbReference>
<feature type="binding site" evidence="9">
    <location>
        <position position="225"/>
    </location>
    <ligand>
        <name>Zn(2+)</name>
        <dbReference type="ChEBI" id="CHEBI:29105"/>
        <label>2</label>
    </ligand>
</feature>
<evidence type="ECO:0000256" key="8">
    <source>
        <dbReference type="PIRSR" id="PIRSR628651-50"/>
    </source>
</evidence>
<evidence type="ECO:0000256" key="7">
    <source>
        <dbReference type="ARBA" id="ARBA00023242"/>
    </source>
</evidence>
<feature type="domain" description="PHD-type" evidence="13">
    <location>
        <begin position="182"/>
        <end position="231"/>
    </location>
</feature>
<dbReference type="OrthoDB" id="5411773at2759"/>
<dbReference type="GO" id="GO:0006355">
    <property type="term" value="P:regulation of DNA-templated transcription"/>
    <property type="evidence" value="ECO:0007669"/>
    <property type="project" value="TreeGrafter"/>
</dbReference>
<feature type="binding site" evidence="9">
    <location>
        <position position="228"/>
    </location>
    <ligand>
        <name>Zn(2+)</name>
        <dbReference type="ChEBI" id="CHEBI:29105"/>
        <label>2</label>
    </ligand>
</feature>
<comment type="subunit">
    <text evidence="11">Component of an histone acetyltransferase complex. Interacts with H3K4me3 and to a lesser extent with H3K4me2.</text>
</comment>
<comment type="subcellular location">
    <subcellularLocation>
        <location evidence="1 11">Nucleus</location>
    </subcellularLocation>
</comment>
<dbReference type="InterPro" id="IPR019786">
    <property type="entry name" value="Zinc_finger_PHD-type_CS"/>
</dbReference>
<name>A0A6A4WV73_AMPAM</name>
<feature type="site" description="Histone H3K4me3 binding" evidence="8">
    <location>
        <position position="199"/>
    </location>
</feature>
<dbReference type="SUPFAM" id="SSF57903">
    <property type="entry name" value="FYVE/PHD zinc finger"/>
    <property type="match status" value="1"/>
</dbReference>
<comment type="domain">
    <text evidence="11">The PHD-type zinc finger mediates the binding to H3K4me3.</text>
</comment>
<keyword evidence="15" id="KW-1185">Reference proteome</keyword>
<comment type="similarity">
    <text evidence="2 11">Belongs to the ING family.</text>
</comment>
<dbReference type="SMART" id="SM01408">
    <property type="entry name" value="ING"/>
    <property type="match status" value="1"/>
</dbReference>
<dbReference type="AlphaFoldDB" id="A0A6A4WV73"/>
<evidence type="ECO:0000313" key="15">
    <source>
        <dbReference type="Proteomes" id="UP000440578"/>
    </source>
</evidence>
<evidence type="ECO:0000256" key="11">
    <source>
        <dbReference type="RuleBase" id="RU361213"/>
    </source>
</evidence>
<sequence>MATGGTGESLLDSLENLPQELKHNFAMIRDRNTKCDALQRLIDEKSDRYLASLPDPSAPPPDGLLKMYEKLRKHGENNVALATKTYELVDRYIQKLDVDLAAFEEQIQAGSHSARAAEPPARRPAKKKASSKKSRKAAEEDPIYSKAIKSPVEVEAAIRQLINPTQPVSTDGLDMPVDPNEPTYCLCNQVSYGDMVGCDNPDCPIEWFHFSCVGLTSSPRGKWFCPRCIKDKKK</sequence>
<evidence type="ECO:0000256" key="6">
    <source>
        <dbReference type="ARBA" id="ARBA00022853"/>
    </source>
</evidence>
<organism evidence="14 15">
    <name type="scientific">Amphibalanus amphitrite</name>
    <name type="common">Striped barnacle</name>
    <name type="synonym">Balanus amphitrite</name>
    <dbReference type="NCBI Taxonomy" id="1232801"/>
    <lineage>
        <taxon>Eukaryota</taxon>
        <taxon>Metazoa</taxon>
        <taxon>Ecdysozoa</taxon>
        <taxon>Arthropoda</taxon>
        <taxon>Crustacea</taxon>
        <taxon>Multicrustacea</taxon>
        <taxon>Cirripedia</taxon>
        <taxon>Thoracica</taxon>
        <taxon>Thoracicalcarea</taxon>
        <taxon>Balanomorpha</taxon>
        <taxon>Balanoidea</taxon>
        <taxon>Balanidae</taxon>
        <taxon>Amphibalaninae</taxon>
        <taxon>Amphibalanus</taxon>
    </lineage>
</organism>
<keyword evidence="7 11" id="KW-0539">Nucleus</keyword>
<dbReference type="Gene3D" id="6.10.140.1740">
    <property type="match status" value="1"/>
</dbReference>
<comment type="caution">
    <text evidence="14">The sequence shown here is derived from an EMBL/GenBank/DDBJ whole genome shotgun (WGS) entry which is preliminary data.</text>
</comment>
<evidence type="ECO:0000313" key="14">
    <source>
        <dbReference type="EMBL" id="KAF0307714.1"/>
    </source>
</evidence>
<gene>
    <name evidence="14" type="primary">ING4_1</name>
    <name evidence="14" type="ORF">FJT64_002240</name>
</gene>
<feature type="binding site" evidence="9">
    <location>
        <position position="203"/>
    </location>
    <ligand>
        <name>Zn(2+)</name>
        <dbReference type="ChEBI" id="CHEBI:29105"/>
        <label>2</label>
    </ligand>
</feature>
<proteinExistence type="inferred from homology"/>
<dbReference type="InterPro" id="IPR001965">
    <property type="entry name" value="Znf_PHD"/>
</dbReference>
<keyword evidence="5 9" id="KW-0862">Zinc</keyword>
<evidence type="ECO:0000256" key="1">
    <source>
        <dbReference type="ARBA" id="ARBA00004123"/>
    </source>
</evidence>
<feature type="binding site" evidence="9">
    <location>
        <position position="187"/>
    </location>
    <ligand>
        <name>Zn(2+)</name>
        <dbReference type="ChEBI" id="CHEBI:29105"/>
        <label>1</label>
    </ligand>
</feature>
<reference evidence="14 15" key="1">
    <citation type="submission" date="2019-07" db="EMBL/GenBank/DDBJ databases">
        <title>Draft genome assembly of a fouling barnacle, Amphibalanus amphitrite (Darwin, 1854): The first reference genome for Thecostraca.</title>
        <authorList>
            <person name="Kim W."/>
        </authorList>
    </citation>
    <scope>NUCLEOTIDE SEQUENCE [LARGE SCALE GENOMIC DNA]</scope>
    <source>
        <strain evidence="14">SNU_AA5</strain>
        <tissue evidence="14">Soma without cirri and trophi</tissue>
    </source>
</reference>
<feature type="binding site" evidence="9">
    <location>
        <position position="198"/>
    </location>
    <ligand>
        <name>Zn(2+)</name>
        <dbReference type="ChEBI" id="CHEBI:29105"/>
        <label>2</label>
    </ligand>
</feature>
<dbReference type="PROSITE" id="PS50016">
    <property type="entry name" value="ZF_PHD_2"/>
    <property type="match status" value="1"/>
</dbReference>
<evidence type="ECO:0000256" key="3">
    <source>
        <dbReference type="ARBA" id="ARBA00022723"/>
    </source>
</evidence>
<dbReference type="InterPro" id="IPR013083">
    <property type="entry name" value="Znf_RING/FYVE/PHD"/>
</dbReference>
<feature type="binding site" evidence="9">
    <location>
        <position position="185"/>
    </location>
    <ligand>
        <name>Zn(2+)</name>
        <dbReference type="ChEBI" id="CHEBI:29105"/>
        <label>1</label>
    </ligand>
</feature>